<dbReference type="OrthoDB" id="1216522at2759"/>
<dbReference type="GeneID" id="104248492"/>
<reference evidence="1" key="1">
    <citation type="journal article" date="2013" name="Genome Biol.">
        <title>Reference genomes and transcriptomes of Nicotiana sylvestris and Nicotiana tomentosiformis.</title>
        <authorList>
            <person name="Sierro N."/>
            <person name="Battey J.N."/>
            <person name="Ouadi S."/>
            <person name="Bovet L."/>
            <person name="Goepfert S."/>
            <person name="Bakaher N."/>
            <person name="Peitsch M.C."/>
            <person name="Ivanov N.V."/>
        </authorList>
    </citation>
    <scope>NUCLEOTIDE SEQUENCE [LARGE SCALE GENOMIC DNA]</scope>
</reference>
<dbReference type="RefSeq" id="XP_009803057.1">
    <property type="nucleotide sequence ID" value="XM_009804755.1"/>
</dbReference>
<keyword evidence="1" id="KW-1185">Reference proteome</keyword>
<evidence type="ECO:0000313" key="2">
    <source>
        <dbReference type="RefSeq" id="XP_009803057.1"/>
    </source>
</evidence>
<gene>
    <name evidence="2" type="primary">LOC104248492</name>
</gene>
<organism evidence="1 2">
    <name type="scientific">Nicotiana sylvestris</name>
    <name type="common">Wood tobacco</name>
    <name type="synonym">South American tobacco</name>
    <dbReference type="NCBI Taxonomy" id="4096"/>
    <lineage>
        <taxon>Eukaryota</taxon>
        <taxon>Viridiplantae</taxon>
        <taxon>Streptophyta</taxon>
        <taxon>Embryophyta</taxon>
        <taxon>Tracheophyta</taxon>
        <taxon>Spermatophyta</taxon>
        <taxon>Magnoliopsida</taxon>
        <taxon>eudicotyledons</taxon>
        <taxon>Gunneridae</taxon>
        <taxon>Pentapetalae</taxon>
        <taxon>asterids</taxon>
        <taxon>lamiids</taxon>
        <taxon>Solanales</taxon>
        <taxon>Solanaceae</taxon>
        <taxon>Nicotianoideae</taxon>
        <taxon>Nicotianeae</taxon>
        <taxon>Nicotiana</taxon>
    </lineage>
</organism>
<dbReference type="AlphaFoldDB" id="A0A1U7YG23"/>
<reference evidence="2" key="2">
    <citation type="submission" date="2025-08" db="UniProtKB">
        <authorList>
            <consortium name="RefSeq"/>
        </authorList>
    </citation>
    <scope>IDENTIFICATION</scope>
    <source>
        <tissue evidence="2">Leaf</tissue>
    </source>
</reference>
<dbReference type="Proteomes" id="UP000189701">
    <property type="component" value="Unplaced"/>
</dbReference>
<proteinExistence type="predicted"/>
<evidence type="ECO:0000313" key="1">
    <source>
        <dbReference type="Proteomes" id="UP000189701"/>
    </source>
</evidence>
<sequence length="127" mass="14927">MRKPILDRLIDAGIGTISRCITSSLRRKDGILHHPEFNQAIAEYGQTFTRKRVNEEDAMLIGVDVLVRYTLIGSAGVTYIYLIKSHFDWLKQRKLEMERLRVRSFQEAEQELEQIMQQYQISKRSIK</sequence>
<dbReference type="KEGG" id="nsy:104248492"/>
<name>A0A1U7YG23_NICSY</name>
<protein>
    <submittedName>
        <fullName evidence="2">Uncharacterized protein LOC104248492</fullName>
    </submittedName>
</protein>
<accession>A0A1U7YG23</accession>